<evidence type="ECO:0008006" key="2">
    <source>
        <dbReference type="Google" id="ProtNLM"/>
    </source>
</evidence>
<dbReference type="EMBL" id="UOFA01000261">
    <property type="protein sequence ID" value="VAW46182.1"/>
    <property type="molecule type" value="Genomic_DNA"/>
</dbReference>
<protein>
    <recommendedName>
        <fullName evidence="2">DUF924 domain-containing protein</fullName>
    </recommendedName>
</protein>
<reference evidence="1" key="1">
    <citation type="submission" date="2018-06" db="EMBL/GenBank/DDBJ databases">
        <authorList>
            <person name="Zhirakovskaya E."/>
        </authorList>
    </citation>
    <scope>NUCLEOTIDE SEQUENCE</scope>
</reference>
<sequence>MIEDKFLSTYQQAIEGELYQWRQSAEGRLAEIIVLDQFSRNMFRDKKAAFAYDYLAVALTQAAVEVFSKSGLESNLDFEYRHKKIIDQFGRYPHRNEILDRQST</sequence>
<gene>
    <name evidence="1" type="ORF">MNBD_GAMMA02-1600</name>
</gene>
<dbReference type="Gene3D" id="1.20.58.320">
    <property type="entry name" value="TPR-like"/>
    <property type="match status" value="1"/>
</dbReference>
<dbReference type="InterPro" id="IPR011990">
    <property type="entry name" value="TPR-like_helical_dom_sf"/>
</dbReference>
<dbReference type="AlphaFoldDB" id="A0A3B0W4J9"/>
<name>A0A3B0W4J9_9ZZZZ</name>
<dbReference type="Pfam" id="PF06041">
    <property type="entry name" value="DUF924"/>
    <property type="match status" value="2"/>
</dbReference>
<accession>A0A3B0W4J9</accession>
<dbReference type="InterPro" id="IPR010323">
    <property type="entry name" value="DUF924"/>
</dbReference>
<organism evidence="1">
    <name type="scientific">hydrothermal vent metagenome</name>
    <dbReference type="NCBI Taxonomy" id="652676"/>
    <lineage>
        <taxon>unclassified sequences</taxon>
        <taxon>metagenomes</taxon>
        <taxon>ecological metagenomes</taxon>
    </lineage>
</organism>
<proteinExistence type="predicted"/>
<evidence type="ECO:0000313" key="1">
    <source>
        <dbReference type="EMBL" id="VAW46182.1"/>
    </source>
</evidence>
<dbReference type="SUPFAM" id="SSF48452">
    <property type="entry name" value="TPR-like"/>
    <property type="match status" value="1"/>
</dbReference>
<feature type="non-terminal residue" evidence="1">
    <location>
        <position position="104"/>
    </location>
</feature>